<name>A0A0B5QB92_CLOBE</name>
<dbReference type="AlphaFoldDB" id="A0A0B5QB92"/>
<dbReference type="Gene3D" id="3.90.550.10">
    <property type="entry name" value="Spore Coat Polysaccharide Biosynthesis Protein SpsA, Chain A"/>
    <property type="match status" value="1"/>
</dbReference>
<dbReference type="KEGG" id="cbei:LF65_02934"/>
<feature type="domain" description="Nucleotidyl transferase" evidence="1">
    <location>
        <begin position="4"/>
        <end position="246"/>
    </location>
</feature>
<dbReference type="InterPro" id="IPR005835">
    <property type="entry name" value="NTP_transferase_dom"/>
</dbReference>
<dbReference type="PANTHER" id="PTHR47183:SF2">
    <property type="entry name" value="GLUCOSE-1-PHOSPHATE CYTIDYLYLTRANSFERASE-RELATED"/>
    <property type="match status" value="1"/>
</dbReference>
<dbReference type="OrthoDB" id="9801899at2"/>
<dbReference type="PANTHER" id="PTHR47183">
    <property type="entry name" value="GLUCOSE-1-PHOSPHATE CYTIDYLYLTRANSFERASE-RELATED"/>
    <property type="match status" value="1"/>
</dbReference>
<evidence type="ECO:0000313" key="2">
    <source>
        <dbReference type="EMBL" id="AJG99504.1"/>
    </source>
</evidence>
<dbReference type="SUPFAM" id="SSF53448">
    <property type="entry name" value="Nucleotide-diphospho-sugar transferases"/>
    <property type="match status" value="1"/>
</dbReference>
<sequence>MDVVILCGGKGMRMREYSERIPKPLVTVGDRPIIWHIMKTYYHYGYDHFVLCLGYKGELIKQYFANMLILNRNFTITMCDDDYKIKYLDGEKEKWSITLVDTGLEAKTATRLKRVSDYIEGEEFFMTYGDGLSDVNINDLLEYHKNKGTYVTLTGINPVSTFGELKTNNGIVEDFEEKPIKDTIINGGYMVINKKALNYIPNEDCMFEQEPLRSLVKDRQVSVFNHYGFWKAVDTAKDVEDINNLYNTGEGKWKIWE</sequence>
<dbReference type="GO" id="GO:0047343">
    <property type="term" value="F:glucose-1-phosphate cytidylyltransferase activity"/>
    <property type="evidence" value="ECO:0007669"/>
    <property type="project" value="InterPro"/>
</dbReference>
<proteinExistence type="predicted"/>
<dbReference type="Pfam" id="PF00483">
    <property type="entry name" value="NTP_transferase"/>
    <property type="match status" value="1"/>
</dbReference>
<evidence type="ECO:0000259" key="1">
    <source>
        <dbReference type="Pfam" id="PF00483"/>
    </source>
</evidence>
<dbReference type="Proteomes" id="UP000031866">
    <property type="component" value="Chromosome"/>
</dbReference>
<dbReference type="EMBL" id="CP010086">
    <property type="protein sequence ID" value="AJG99504.1"/>
    <property type="molecule type" value="Genomic_DNA"/>
</dbReference>
<protein>
    <recommendedName>
        <fullName evidence="1">Nucleotidyl transferase domain-containing protein</fullName>
    </recommendedName>
</protein>
<dbReference type="RefSeq" id="WP_041896980.1">
    <property type="nucleotide sequence ID" value="NZ_CP010086.2"/>
</dbReference>
<dbReference type="InterPro" id="IPR013446">
    <property type="entry name" value="G1P_cyt_trans-like"/>
</dbReference>
<dbReference type="InterPro" id="IPR029044">
    <property type="entry name" value="Nucleotide-diphossugar_trans"/>
</dbReference>
<evidence type="ECO:0000313" key="3">
    <source>
        <dbReference type="Proteomes" id="UP000031866"/>
    </source>
</evidence>
<gene>
    <name evidence="2" type="ORF">LF65_02934</name>
</gene>
<reference evidence="3" key="1">
    <citation type="submission" date="2014-12" db="EMBL/GenBank/DDBJ databases">
        <title>Genome sequence of Clostridium beijerinckii strain 59B.</title>
        <authorList>
            <person name="Little G.T."/>
            <person name="Minton N.P."/>
        </authorList>
    </citation>
    <scope>NUCLEOTIDE SEQUENCE [LARGE SCALE GENOMIC DNA]</scope>
    <source>
        <strain evidence="3">59B</strain>
    </source>
</reference>
<dbReference type="STRING" id="1520.LF65_02934"/>
<organism evidence="2 3">
    <name type="scientific">Clostridium beijerinckii</name>
    <name type="common">Clostridium MP</name>
    <dbReference type="NCBI Taxonomy" id="1520"/>
    <lineage>
        <taxon>Bacteria</taxon>
        <taxon>Bacillati</taxon>
        <taxon>Bacillota</taxon>
        <taxon>Clostridia</taxon>
        <taxon>Eubacteriales</taxon>
        <taxon>Clostridiaceae</taxon>
        <taxon>Clostridium</taxon>
    </lineage>
</organism>
<accession>A0A0B5QB92</accession>